<gene>
    <name evidence="2" type="ORF">ENS29_06850</name>
</gene>
<dbReference type="GO" id="GO:0042834">
    <property type="term" value="F:peptidoglycan binding"/>
    <property type="evidence" value="ECO:0007669"/>
    <property type="project" value="InterPro"/>
</dbReference>
<name>A0A7C4RN71_9BACT</name>
<accession>A0A7C4RN71</accession>
<dbReference type="InterPro" id="IPR007730">
    <property type="entry name" value="SPOR-like_dom"/>
</dbReference>
<sequence>MEIVAVGTTDILAQTGKIDKEYYYTGNFTVQVGAFSNSANAERLRQRLEQEGYSYAHVVQGIVESGTVYRVRVTRSTTLEQAQSYEKHFEANGFADAFVVAE</sequence>
<proteinExistence type="predicted"/>
<evidence type="ECO:0000259" key="1">
    <source>
        <dbReference type="PROSITE" id="PS51724"/>
    </source>
</evidence>
<dbReference type="Pfam" id="PF05036">
    <property type="entry name" value="SPOR"/>
    <property type="match status" value="1"/>
</dbReference>
<organism evidence="2">
    <name type="scientific">Desulfatirhabdium butyrativorans</name>
    <dbReference type="NCBI Taxonomy" id="340467"/>
    <lineage>
        <taxon>Bacteria</taxon>
        <taxon>Pseudomonadati</taxon>
        <taxon>Thermodesulfobacteriota</taxon>
        <taxon>Desulfobacteria</taxon>
        <taxon>Desulfobacterales</taxon>
        <taxon>Desulfatirhabdiaceae</taxon>
        <taxon>Desulfatirhabdium</taxon>
    </lineage>
</organism>
<dbReference type="EMBL" id="DSUH01000160">
    <property type="protein sequence ID" value="HGU32555.1"/>
    <property type="molecule type" value="Genomic_DNA"/>
</dbReference>
<evidence type="ECO:0000313" key="2">
    <source>
        <dbReference type="EMBL" id="HGU32555.1"/>
    </source>
</evidence>
<reference evidence="2" key="1">
    <citation type="journal article" date="2020" name="mSystems">
        <title>Genome- and Community-Level Interaction Insights into Carbon Utilization and Element Cycling Functions of Hydrothermarchaeota in Hydrothermal Sediment.</title>
        <authorList>
            <person name="Zhou Z."/>
            <person name="Liu Y."/>
            <person name="Xu W."/>
            <person name="Pan J."/>
            <person name="Luo Z.H."/>
            <person name="Li M."/>
        </authorList>
    </citation>
    <scope>NUCLEOTIDE SEQUENCE [LARGE SCALE GENOMIC DNA]</scope>
    <source>
        <strain evidence="2">SpSt-477</strain>
    </source>
</reference>
<dbReference type="SUPFAM" id="SSF110997">
    <property type="entry name" value="Sporulation related repeat"/>
    <property type="match status" value="1"/>
</dbReference>
<dbReference type="InterPro" id="IPR036680">
    <property type="entry name" value="SPOR-like_sf"/>
</dbReference>
<protein>
    <submittedName>
        <fullName evidence="2">SPOR domain-containing protein</fullName>
    </submittedName>
</protein>
<feature type="domain" description="SPOR" evidence="1">
    <location>
        <begin position="22"/>
        <end position="102"/>
    </location>
</feature>
<dbReference type="PROSITE" id="PS51724">
    <property type="entry name" value="SPOR"/>
    <property type="match status" value="1"/>
</dbReference>
<comment type="caution">
    <text evidence="2">The sequence shown here is derived from an EMBL/GenBank/DDBJ whole genome shotgun (WGS) entry which is preliminary data.</text>
</comment>
<dbReference type="Gene3D" id="3.30.70.1070">
    <property type="entry name" value="Sporulation related repeat"/>
    <property type="match status" value="1"/>
</dbReference>
<dbReference type="AlphaFoldDB" id="A0A7C4RN71"/>